<dbReference type="InterPro" id="IPR025246">
    <property type="entry name" value="IS30-like_HTH"/>
</dbReference>
<dbReference type="EMBL" id="JBHUFV010000108">
    <property type="protein sequence ID" value="MFD1940518.1"/>
    <property type="molecule type" value="Genomic_DNA"/>
</dbReference>
<protein>
    <submittedName>
        <fullName evidence="2">Helix-turn-helix domain-containing protein</fullName>
    </submittedName>
</protein>
<comment type="caution">
    <text evidence="2">The sequence shown here is derived from an EMBL/GenBank/DDBJ whole genome shotgun (WGS) entry which is preliminary data.</text>
</comment>
<organism evidence="2 3">
    <name type="scientific">Nonomuraea mangrovi</name>
    <dbReference type="NCBI Taxonomy" id="2316207"/>
    <lineage>
        <taxon>Bacteria</taxon>
        <taxon>Bacillati</taxon>
        <taxon>Actinomycetota</taxon>
        <taxon>Actinomycetes</taxon>
        <taxon>Streptosporangiales</taxon>
        <taxon>Streptosporangiaceae</taxon>
        <taxon>Nonomuraea</taxon>
    </lineage>
</organism>
<dbReference type="Proteomes" id="UP001597368">
    <property type="component" value="Unassembled WGS sequence"/>
</dbReference>
<dbReference type="RefSeq" id="WP_379583792.1">
    <property type="nucleotide sequence ID" value="NZ_JBHUFV010000108.1"/>
</dbReference>
<evidence type="ECO:0000259" key="1">
    <source>
        <dbReference type="Pfam" id="PF13936"/>
    </source>
</evidence>
<evidence type="ECO:0000313" key="3">
    <source>
        <dbReference type="Proteomes" id="UP001597368"/>
    </source>
</evidence>
<proteinExistence type="predicted"/>
<dbReference type="InterPro" id="IPR009057">
    <property type="entry name" value="Homeodomain-like_sf"/>
</dbReference>
<gene>
    <name evidence="2" type="ORF">ACFSKW_54585</name>
</gene>
<sequence>MASTPLTDDERQQIRDLHAAGHGCNQIARQLGRDRSTISRAANDIGLSFDRAQTRQATAARQADNAAMRAQLASDLLADAVRLRKQLWEPCTIHSFGGKDNIYNAAEVAEPPFRDKRDIMSTVGTAVDKALRLTDYDATDGAGEVASLLGTLFDGLRAKHGDTPPE</sequence>
<dbReference type="Gene3D" id="1.10.10.60">
    <property type="entry name" value="Homeodomain-like"/>
    <property type="match status" value="1"/>
</dbReference>
<dbReference type="Pfam" id="PF13936">
    <property type="entry name" value="HTH_38"/>
    <property type="match status" value="1"/>
</dbReference>
<reference evidence="3" key="1">
    <citation type="journal article" date="2019" name="Int. J. Syst. Evol. Microbiol.">
        <title>The Global Catalogue of Microorganisms (GCM) 10K type strain sequencing project: providing services to taxonomists for standard genome sequencing and annotation.</title>
        <authorList>
            <consortium name="The Broad Institute Genomics Platform"/>
            <consortium name="The Broad Institute Genome Sequencing Center for Infectious Disease"/>
            <person name="Wu L."/>
            <person name="Ma J."/>
        </authorList>
    </citation>
    <scope>NUCLEOTIDE SEQUENCE [LARGE SCALE GENOMIC DNA]</scope>
    <source>
        <strain evidence="3">ICMP 6774ER</strain>
    </source>
</reference>
<dbReference type="SUPFAM" id="SSF46689">
    <property type="entry name" value="Homeodomain-like"/>
    <property type="match status" value="1"/>
</dbReference>
<keyword evidence="3" id="KW-1185">Reference proteome</keyword>
<evidence type="ECO:0000313" key="2">
    <source>
        <dbReference type="EMBL" id="MFD1940518.1"/>
    </source>
</evidence>
<accession>A0ABW4TEP0</accession>
<feature type="domain" description="Transposase IS30-like HTH" evidence="1">
    <location>
        <begin position="6"/>
        <end position="40"/>
    </location>
</feature>
<name>A0ABW4TEP0_9ACTN</name>